<keyword evidence="7 9" id="KW-0675">Receptor</keyword>
<evidence type="ECO:0000256" key="6">
    <source>
        <dbReference type="ARBA" id="ARBA00023136"/>
    </source>
</evidence>
<dbReference type="InterPro" id="IPR042101">
    <property type="entry name" value="SRP54_N_sf"/>
</dbReference>
<evidence type="ECO:0000256" key="1">
    <source>
        <dbReference type="ARBA" id="ARBA00022475"/>
    </source>
</evidence>
<accession>A0ABW8ZVN3</accession>
<dbReference type="PANTHER" id="PTHR43134">
    <property type="entry name" value="SIGNAL RECOGNITION PARTICLE RECEPTOR SUBUNIT ALPHA"/>
    <property type="match status" value="1"/>
</dbReference>
<evidence type="ECO:0000256" key="2">
    <source>
        <dbReference type="ARBA" id="ARBA00022490"/>
    </source>
</evidence>
<keyword evidence="3 9" id="KW-0547">Nucleotide-binding</keyword>
<keyword evidence="6 9" id="KW-0472">Membrane</keyword>
<dbReference type="HAMAP" id="MF_00920">
    <property type="entry name" value="FtsY"/>
    <property type="match status" value="1"/>
</dbReference>
<dbReference type="Gene3D" id="1.20.120.140">
    <property type="entry name" value="Signal recognition particle SRP54, nucleotide-binding domain"/>
    <property type="match status" value="1"/>
</dbReference>
<dbReference type="PROSITE" id="PS00300">
    <property type="entry name" value="SRP54"/>
    <property type="match status" value="1"/>
</dbReference>
<organism evidence="12 13">
    <name type="scientific">Paraburkholderia agricolaris</name>
    <dbReference type="NCBI Taxonomy" id="2152888"/>
    <lineage>
        <taxon>Bacteria</taxon>
        <taxon>Pseudomonadati</taxon>
        <taxon>Pseudomonadota</taxon>
        <taxon>Betaproteobacteria</taxon>
        <taxon>Burkholderiales</taxon>
        <taxon>Burkholderiaceae</taxon>
        <taxon>Paraburkholderia</taxon>
    </lineage>
</organism>
<feature type="domain" description="SRP54-type proteins GTP-binding" evidence="11">
    <location>
        <begin position="364"/>
        <end position="377"/>
    </location>
</feature>
<keyword evidence="13" id="KW-1185">Reference proteome</keyword>
<dbReference type="SMART" id="SM00382">
    <property type="entry name" value="AAA"/>
    <property type="match status" value="1"/>
</dbReference>
<dbReference type="PANTHER" id="PTHR43134:SF1">
    <property type="entry name" value="SIGNAL RECOGNITION PARTICLE RECEPTOR SUBUNIT ALPHA"/>
    <property type="match status" value="1"/>
</dbReference>
<evidence type="ECO:0000259" key="11">
    <source>
        <dbReference type="PROSITE" id="PS00300"/>
    </source>
</evidence>
<comment type="subunit">
    <text evidence="9">Part of the signal recognition particle protein translocation system, which is composed of SRP and FtsY. SRP is a ribonucleoprotein composed of Ffh and a 4.5S RNA molecule.</text>
</comment>
<dbReference type="EMBL" id="JAQQFN010000026">
    <property type="protein sequence ID" value="MFL9887302.1"/>
    <property type="molecule type" value="Genomic_DNA"/>
</dbReference>
<evidence type="ECO:0000313" key="12">
    <source>
        <dbReference type="EMBL" id="MFL9887302.1"/>
    </source>
</evidence>
<feature type="binding site" evidence="9">
    <location>
        <begin position="343"/>
        <end position="346"/>
    </location>
    <ligand>
        <name>GTP</name>
        <dbReference type="ChEBI" id="CHEBI:37565"/>
    </ligand>
</feature>
<comment type="subcellular location">
    <subcellularLocation>
        <location evidence="9">Cell membrane</location>
        <topology evidence="9">Peripheral membrane protein</topology>
        <orientation evidence="9">Cytoplasmic side</orientation>
    </subcellularLocation>
    <subcellularLocation>
        <location evidence="9">Cytoplasm</location>
    </subcellularLocation>
</comment>
<dbReference type="CDD" id="cd17874">
    <property type="entry name" value="FtsY"/>
    <property type="match status" value="1"/>
</dbReference>
<gene>
    <name evidence="9 12" type="primary">ftsY</name>
    <name evidence="12" type="ORF">PQR66_29995</name>
</gene>
<evidence type="ECO:0000256" key="10">
    <source>
        <dbReference type="SAM" id="MobiDB-lite"/>
    </source>
</evidence>
<evidence type="ECO:0000256" key="5">
    <source>
        <dbReference type="ARBA" id="ARBA00023134"/>
    </source>
</evidence>
<dbReference type="RefSeq" id="WP_408331756.1">
    <property type="nucleotide sequence ID" value="NZ_JAQQFH010000023.1"/>
</dbReference>
<keyword evidence="2 9" id="KW-0963">Cytoplasm</keyword>
<proteinExistence type="inferred from homology"/>
<evidence type="ECO:0000256" key="3">
    <source>
        <dbReference type="ARBA" id="ARBA00022741"/>
    </source>
</evidence>
<comment type="function">
    <text evidence="9">Involved in targeting and insertion of nascent membrane proteins into the cytoplasmic membrane. Acts as a receptor for the complex formed by the signal recognition particle (SRP) and the ribosome-nascent chain (RNC). Interaction with SRP-RNC leads to the transfer of the RNC complex to the Sec translocase for insertion into the membrane, the hydrolysis of GTP by both Ffh and FtsY, and the dissociation of the SRP-FtsY complex into the individual components.</text>
</comment>
<keyword evidence="1 9" id="KW-1003">Cell membrane</keyword>
<reference evidence="12 13" key="1">
    <citation type="journal article" date="2024" name="Chem. Sci.">
        <title>Discovery of megapolipeptins by genome mining of a Burkholderiales bacteria collection.</title>
        <authorList>
            <person name="Paulo B.S."/>
            <person name="Recchia M.J.J."/>
            <person name="Lee S."/>
            <person name="Fergusson C.H."/>
            <person name="Romanowski S.B."/>
            <person name="Hernandez A."/>
            <person name="Krull N."/>
            <person name="Liu D.Y."/>
            <person name="Cavanagh H."/>
            <person name="Bos A."/>
            <person name="Gray C.A."/>
            <person name="Murphy B.T."/>
            <person name="Linington R.G."/>
            <person name="Eustaquio A.S."/>
        </authorList>
    </citation>
    <scope>NUCLEOTIDE SEQUENCE [LARGE SCALE GENOMIC DNA]</scope>
    <source>
        <strain evidence="12 13">RL16-012-BIC-B</strain>
    </source>
</reference>
<dbReference type="InterPro" id="IPR004390">
    <property type="entry name" value="SR_rcpt_FtsY"/>
</dbReference>
<sequence length="392" mass="41475">MFSFFKRFKGSKESDNAPEESQTAPEALAAEPAAEAPIVPVMPVAPATPPAPRPAVPASVDTQPAAAPSTNGPEAAALETVEIVPPPQQDASAKRSWLTRLKTGLSKTSSSLTGIFVGTKIDEDLYEELETALLMSDAGVEATEFLLESLREKVRTERLTDPQQVKAALRTLLIDLLKPLEKSLMLGHAQPLVVMIAGVNGAGKTTSIGKLAKHLQSFDQSVLLAAGDTFRAAAREQLAIWGQRNNVTVVSQESGDPAAVIFDAVGAARARKIDVMMADTAGRLPTQLHLMEELRKVKRVIGKAQDGAPHEVLLVIDANTGQNALAQVKAFDDALGLTGLIVTKLDGTAKGGILAAIARQRPIPVYFIGVGEKVEDLQPFSAEEFSDALLGG</sequence>
<dbReference type="Pfam" id="PF00448">
    <property type="entry name" value="SRP54"/>
    <property type="match status" value="1"/>
</dbReference>
<keyword evidence="4 9" id="KW-0378">Hydrolase</keyword>
<dbReference type="Proteomes" id="UP001629249">
    <property type="component" value="Unassembled WGS sequence"/>
</dbReference>
<evidence type="ECO:0000256" key="7">
    <source>
        <dbReference type="ARBA" id="ARBA00023170"/>
    </source>
</evidence>
<keyword evidence="5 9" id="KW-0342">GTP-binding</keyword>
<evidence type="ECO:0000313" key="13">
    <source>
        <dbReference type="Proteomes" id="UP001629249"/>
    </source>
</evidence>
<comment type="catalytic activity">
    <reaction evidence="8 9">
        <text>GTP + H2O = GDP + phosphate + H(+)</text>
        <dbReference type="Rhea" id="RHEA:19669"/>
        <dbReference type="ChEBI" id="CHEBI:15377"/>
        <dbReference type="ChEBI" id="CHEBI:15378"/>
        <dbReference type="ChEBI" id="CHEBI:37565"/>
        <dbReference type="ChEBI" id="CHEBI:43474"/>
        <dbReference type="ChEBI" id="CHEBI:58189"/>
        <dbReference type="EC" id="3.6.5.4"/>
    </reaction>
</comment>
<evidence type="ECO:0000256" key="4">
    <source>
        <dbReference type="ARBA" id="ARBA00022801"/>
    </source>
</evidence>
<name>A0ABW8ZVN3_9BURK</name>
<dbReference type="Gene3D" id="3.40.50.300">
    <property type="entry name" value="P-loop containing nucleotide triphosphate hydrolases"/>
    <property type="match status" value="1"/>
</dbReference>
<dbReference type="SMART" id="SM00963">
    <property type="entry name" value="SRP54_N"/>
    <property type="match status" value="1"/>
</dbReference>
<protein>
    <recommendedName>
        <fullName evidence="9">Signal recognition particle receptor FtsY</fullName>
        <shortName evidence="9">SRP receptor</shortName>
        <ecNumber evidence="9">3.6.5.4</ecNumber>
    </recommendedName>
</protein>
<dbReference type="InterPro" id="IPR036225">
    <property type="entry name" value="SRP/SRP_N"/>
</dbReference>
<dbReference type="NCBIfam" id="TIGR00064">
    <property type="entry name" value="ftsY"/>
    <property type="match status" value="1"/>
</dbReference>
<comment type="similarity">
    <text evidence="9">Belongs to the GTP-binding SRP family. FtsY subfamily.</text>
</comment>
<feature type="compositionally biased region" description="Pro residues" evidence="10">
    <location>
        <begin position="46"/>
        <end position="55"/>
    </location>
</feature>
<dbReference type="SUPFAM" id="SSF52540">
    <property type="entry name" value="P-loop containing nucleoside triphosphate hydrolases"/>
    <property type="match status" value="1"/>
</dbReference>
<dbReference type="InterPro" id="IPR027417">
    <property type="entry name" value="P-loop_NTPase"/>
</dbReference>
<dbReference type="InterPro" id="IPR013822">
    <property type="entry name" value="Signal_recog_particl_SRP54_hlx"/>
</dbReference>
<dbReference type="InterPro" id="IPR000897">
    <property type="entry name" value="SRP54_GTPase_dom"/>
</dbReference>
<dbReference type="Pfam" id="PF02881">
    <property type="entry name" value="SRP54_N"/>
    <property type="match status" value="1"/>
</dbReference>
<comment type="caution">
    <text evidence="12">The sequence shown here is derived from an EMBL/GenBank/DDBJ whole genome shotgun (WGS) entry which is preliminary data.</text>
</comment>
<dbReference type="EC" id="3.6.5.4" evidence="9"/>
<evidence type="ECO:0000256" key="8">
    <source>
        <dbReference type="ARBA" id="ARBA00048027"/>
    </source>
</evidence>
<dbReference type="SUPFAM" id="SSF47364">
    <property type="entry name" value="Domain of the SRP/SRP receptor G-proteins"/>
    <property type="match status" value="1"/>
</dbReference>
<dbReference type="InterPro" id="IPR003593">
    <property type="entry name" value="AAA+_ATPase"/>
</dbReference>
<feature type="compositionally biased region" description="Low complexity" evidence="10">
    <location>
        <begin position="24"/>
        <end position="45"/>
    </location>
</feature>
<feature type="binding site" evidence="9">
    <location>
        <begin position="198"/>
        <end position="205"/>
    </location>
    <ligand>
        <name>GTP</name>
        <dbReference type="ChEBI" id="CHEBI:37565"/>
    </ligand>
</feature>
<feature type="region of interest" description="Disordered" evidence="10">
    <location>
        <begin position="1"/>
        <end position="73"/>
    </location>
</feature>
<evidence type="ECO:0000256" key="9">
    <source>
        <dbReference type="HAMAP-Rule" id="MF_00920"/>
    </source>
</evidence>
<feature type="binding site" evidence="9">
    <location>
        <begin position="279"/>
        <end position="283"/>
    </location>
    <ligand>
        <name>GTP</name>
        <dbReference type="ChEBI" id="CHEBI:37565"/>
    </ligand>
</feature>
<dbReference type="SMART" id="SM00962">
    <property type="entry name" value="SRP54"/>
    <property type="match status" value="1"/>
</dbReference>